<feature type="region of interest" description="Disordered" evidence="1">
    <location>
        <begin position="253"/>
        <end position="273"/>
    </location>
</feature>
<dbReference type="Pfam" id="PF17032">
    <property type="entry name" value="Zn_ribbon_15"/>
    <property type="match status" value="1"/>
</dbReference>
<keyword evidence="5" id="KW-1185">Reference proteome</keyword>
<comment type="caution">
    <text evidence="3">The sequence shown here is derived from an EMBL/GenBank/DDBJ whole genome shotgun (WGS) entry which is preliminary data.</text>
</comment>
<feature type="domain" description="Zinc-ribbon 15" evidence="2">
    <location>
        <begin position="20"/>
        <end position="65"/>
    </location>
</feature>
<dbReference type="AlphaFoldDB" id="A0A511T500"/>
<dbReference type="Proteomes" id="UP000183760">
    <property type="component" value="Unassembled WGS sequence"/>
</dbReference>
<dbReference type="EMBL" id="FOIB01000005">
    <property type="protein sequence ID" value="SEU16696.1"/>
    <property type="molecule type" value="Genomic_DNA"/>
</dbReference>
<protein>
    <submittedName>
        <fullName evidence="4">Zinc-ribbon family protein</fullName>
    </submittedName>
</protein>
<name>A0A511T500_MYXFU</name>
<evidence type="ECO:0000259" key="2">
    <source>
        <dbReference type="Pfam" id="PF17032"/>
    </source>
</evidence>
<evidence type="ECO:0000313" key="4">
    <source>
        <dbReference type="EMBL" id="SEU16696.1"/>
    </source>
</evidence>
<evidence type="ECO:0000256" key="1">
    <source>
        <dbReference type="SAM" id="MobiDB-lite"/>
    </source>
</evidence>
<evidence type="ECO:0000313" key="3">
    <source>
        <dbReference type="EMBL" id="GEN09239.1"/>
    </source>
</evidence>
<evidence type="ECO:0000313" key="5">
    <source>
        <dbReference type="Proteomes" id="UP000183760"/>
    </source>
</evidence>
<reference evidence="3 6" key="2">
    <citation type="submission" date="2019-07" db="EMBL/GenBank/DDBJ databases">
        <title>Whole genome shotgun sequence of Myxococcus fulvus NBRC 100333.</title>
        <authorList>
            <person name="Hosoyama A."/>
            <person name="Uohara A."/>
            <person name="Ohji S."/>
            <person name="Ichikawa N."/>
        </authorList>
    </citation>
    <scope>NUCLEOTIDE SEQUENCE [LARGE SCALE GENOMIC DNA]</scope>
    <source>
        <strain evidence="3 6">NBRC 100333</strain>
    </source>
</reference>
<dbReference type="RefSeq" id="WP_074955415.1">
    <property type="nucleotide sequence ID" value="NZ_BJXR01000033.1"/>
</dbReference>
<dbReference type="Proteomes" id="UP000321514">
    <property type="component" value="Unassembled WGS sequence"/>
</dbReference>
<evidence type="ECO:0000313" key="6">
    <source>
        <dbReference type="Proteomes" id="UP000321514"/>
    </source>
</evidence>
<organism evidence="3 6">
    <name type="scientific">Myxococcus fulvus</name>
    <dbReference type="NCBI Taxonomy" id="33"/>
    <lineage>
        <taxon>Bacteria</taxon>
        <taxon>Pseudomonadati</taxon>
        <taxon>Myxococcota</taxon>
        <taxon>Myxococcia</taxon>
        <taxon>Myxococcales</taxon>
        <taxon>Cystobacterineae</taxon>
        <taxon>Myxococcaceae</taxon>
        <taxon>Myxococcus</taxon>
    </lineage>
</organism>
<reference evidence="4 5" key="1">
    <citation type="submission" date="2016-10" db="EMBL/GenBank/DDBJ databases">
        <authorList>
            <person name="Varghese N."/>
            <person name="Submissions S."/>
        </authorList>
    </citation>
    <scope>NUCLEOTIDE SEQUENCE [LARGE SCALE GENOMIC DNA]</scope>
    <source>
        <strain evidence="4 5">DSM 16525</strain>
    </source>
</reference>
<dbReference type="InterPro" id="IPR031493">
    <property type="entry name" value="Zinc_ribbon_15"/>
</dbReference>
<accession>A0A511T500</accession>
<dbReference type="EMBL" id="BJXR01000033">
    <property type="protein sequence ID" value="GEN09239.1"/>
    <property type="molecule type" value="Genomic_DNA"/>
</dbReference>
<proteinExistence type="predicted"/>
<gene>
    <name evidence="3" type="ORF">MFU01_42760</name>
    <name evidence="4" type="ORF">SAMN05443572_105493</name>
</gene>
<sequence>MFIIYGSSAKQQELGERPALCRDCQRETTHRLQRHYSVVHVFWFPLFSVRTKYVLACSRCNLHSEVPEQSIGTVPTRPVLHRMGGLFPLGALLFCCVGFPVVGAVTSAVTGASSDGTEVQEERHGFDQRFHAQAEDVAVQEALQSVLEDAGHTSMSVTAASATVKDQGIRVITARSTHLKKVGNPDRVKLLELMQRTADQRFEKDEVFLGLQGKLLWGGYAHRPPGGTWRHVVKSTTTSPKAAAFEALLQLEAQQPSESPDALPTPVADDTAP</sequence>